<comment type="caution">
    <text evidence="1">The sequence shown here is derived from an EMBL/GenBank/DDBJ whole genome shotgun (WGS) entry which is preliminary data.</text>
</comment>
<reference evidence="1" key="1">
    <citation type="submission" date="2021-04" db="EMBL/GenBank/DDBJ databases">
        <title>Ouciella asimina sp. nov., isolated from the surface seawater in the hydrothermal field of Okinawa Trough.</title>
        <authorList>
            <person name="Shuang W."/>
        </authorList>
    </citation>
    <scope>NUCLEOTIDE SEQUENCE</scope>
    <source>
        <strain evidence="1">LXI357</strain>
    </source>
</reference>
<organism evidence="1 2">
    <name type="scientific">Stakelama marina</name>
    <dbReference type="NCBI Taxonomy" id="2826939"/>
    <lineage>
        <taxon>Bacteria</taxon>
        <taxon>Pseudomonadati</taxon>
        <taxon>Pseudomonadota</taxon>
        <taxon>Alphaproteobacteria</taxon>
        <taxon>Sphingomonadales</taxon>
        <taxon>Sphingomonadaceae</taxon>
        <taxon>Stakelama</taxon>
    </lineage>
</organism>
<dbReference type="EMBL" id="JAGRQC010000004">
    <property type="protein sequence ID" value="MBR0553760.1"/>
    <property type="molecule type" value="Genomic_DNA"/>
</dbReference>
<dbReference type="AlphaFoldDB" id="A0A8T4IGR9"/>
<gene>
    <name evidence="1" type="ORF">J7S20_14710</name>
</gene>
<sequence length="215" mass="23681">MTEPARLASAHLEDLAIVAITTPPDAETIALYPELGASERGKLRARLKQLLRYGLPATSKDDPGIRRGYTLRQCLVLSATLCLIDTHLPLGLVVDLVKANEREIVRCGLDAIKRGAVDKEQDDLAVIVTGELWAILDANAYSSSEPMRLRWIKRNALTDAWAEACDLEARGQRVIVDLGFAARTVWGWVAERRLLPGDQVDLLYAALSAEKEGLR</sequence>
<evidence type="ECO:0000313" key="2">
    <source>
        <dbReference type="Proteomes" id="UP000676996"/>
    </source>
</evidence>
<accession>A0A8T4IGR9</accession>
<dbReference type="Proteomes" id="UP000676996">
    <property type="component" value="Unassembled WGS sequence"/>
</dbReference>
<dbReference type="RefSeq" id="WP_284055002.1">
    <property type="nucleotide sequence ID" value="NZ_JAGRQC010000004.1"/>
</dbReference>
<name>A0A8T4IGR9_9SPHN</name>
<protein>
    <submittedName>
        <fullName evidence="1">Uncharacterized protein</fullName>
    </submittedName>
</protein>
<keyword evidence="2" id="KW-1185">Reference proteome</keyword>
<evidence type="ECO:0000313" key="1">
    <source>
        <dbReference type="EMBL" id="MBR0553760.1"/>
    </source>
</evidence>
<proteinExistence type="predicted"/>